<dbReference type="EMBL" id="JAIWIU010000108">
    <property type="protein sequence ID" value="MCA2017527.1"/>
    <property type="molecule type" value="Genomic_DNA"/>
</dbReference>
<keyword evidence="2" id="KW-1185">Reference proteome</keyword>
<reference evidence="2" key="1">
    <citation type="submission" date="2023-07" db="EMBL/GenBank/DDBJ databases">
        <title>Molecular identification of indigenous halophilic bacteria isolated from red sea cost, biodegradation of synthetic dyes and assessment of degraded metabolite toxicity.</title>
        <authorList>
            <person name="Chaieb K."/>
            <person name="Altayb H.N."/>
        </authorList>
    </citation>
    <scope>NUCLEOTIDE SEQUENCE [LARGE SCALE GENOMIC DNA]</scope>
    <source>
        <strain evidence="2">K20</strain>
    </source>
</reference>
<dbReference type="RefSeq" id="WP_225251238.1">
    <property type="nucleotide sequence ID" value="NZ_JAIWIU010000108.1"/>
</dbReference>
<comment type="caution">
    <text evidence="1">The sequence shown here is derived from an EMBL/GenBank/DDBJ whole genome shotgun (WGS) entry which is preliminary data.</text>
</comment>
<accession>A0ABS7YRC9</accession>
<proteinExistence type="predicted"/>
<gene>
    <name evidence="1" type="ORF">LDJ79_15485</name>
</gene>
<organism evidence="1 2">
    <name type="scientific">Vibrio tritonius</name>
    <dbReference type="NCBI Taxonomy" id="1435069"/>
    <lineage>
        <taxon>Bacteria</taxon>
        <taxon>Pseudomonadati</taxon>
        <taxon>Pseudomonadota</taxon>
        <taxon>Gammaproteobacteria</taxon>
        <taxon>Vibrionales</taxon>
        <taxon>Vibrionaceae</taxon>
        <taxon>Vibrio</taxon>
    </lineage>
</organism>
<protein>
    <submittedName>
        <fullName evidence="1">Uncharacterized protein</fullName>
    </submittedName>
</protein>
<name>A0ABS7YRC9_9VIBR</name>
<dbReference type="Proteomes" id="UP001199044">
    <property type="component" value="Unassembled WGS sequence"/>
</dbReference>
<sequence length="85" mass="9942">MTKLTTEKWQKMNNTDYTPSASSAFLLFGDERMSSTQFEYMKEQLKLLSPQQLRSLQGEISHSLEHNKNELLTEEERHMLASLFS</sequence>
<evidence type="ECO:0000313" key="1">
    <source>
        <dbReference type="EMBL" id="MCA2017527.1"/>
    </source>
</evidence>
<evidence type="ECO:0000313" key="2">
    <source>
        <dbReference type="Proteomes" id="UP001199044"/>
    </source>
</evidence>